<dbReference type="InterPro" id="IPR006619">
    <property type="entry name" value="PGRP_domain_met/bac"/>
</dbReference>
<reference evidence="8" key="2">
    <citation type="submission" date="2025-08" db="UniProtKB">
        <authorList>
            <consortium name="RefSeq"/>
        </authorList>
    </citation>
    <scope>IDENTIFICATION</scope>
    <source>
        <strain evidence="8">S238N-H82</strain>
        <tissue evidence="8">Testes</tissue>
    </source>
</reference>
<dbReference type="SUPFAM" id="SSF57016">
    <property type="entry name" value="Plant lectins/antimicrobial peptides"/>
    <property type="match status" value="1"/>
</dbReference>
<dbReference type="RefSeq" id="XP_035698194.1">
    <property type="nucleotide sequence ID" value="XM_035842301.1"/>
</dbReference>
<evidence type="ECO:0000256" key="2">
    <source>
        <dbReference type="ARBA" id="ARBA00022669"/>
    </source>
</evidence>
<dbReference type="Gene3D" id="3.30.60.10">
    <property type="entry name" value="Endochitinase-like"/>
    <property type="match status" value="1"/>
</dbReference>
<dbReference type="AlphaFoldDB" id="A0A9J7NC30"/>
<accession>A0A9J7NC30</accession>
<dbReference type="GO" id="GO:0008270">
    <property type="term" value="F:zinc ion binding"/>
    <property type="evidence" value="ECO:0007669"/>
    <property type="project" value="InterPro"/>
</dbReference>
<keyword evidence="7" id="KW-1185">Reference proteome</keyword>
<dbReference type="GeneID" id="118431182"/>
<dbReference type="SUPFAM" id="SSF55846">
    <property type="entry name" value="N-acetylmuramoyl-L-alanine amidase-like"/>
    <property type="match status" value="1"/>
</dbReference>
<dbReference type="PANTHER" id="PTHR11022">
    <property type="entry name" value="PEPTIDOGLYCAN RECOGNITION PROTEIN"/>
    <property type="match status" value="1"/>
</dbReference>
<evidence type="ECO:0000256" key="4">
    <source>
        <dbReference type="SAM" id="SignalP"/>
    </source>
</evidence>
<dbReference type="KEGG" id="bfo:118431182"/>
<feature type="signal peptide" evidence="4">
    <location>
        <begin position="1"/>
        <end position="20"/>
    </location>
</feature>
<dbReference type="PANTHER" id="PTHR11022:SF41">
    <property type="entry name" value="PEPTIDOGLYCAN-RECOGNITION PROTEIN LC-RELATED"/>
    <property type="match status" value="1"/>
</dbReference>
<dbReference type="InterPro" id="IPR002502">
    <property type="entry name" value="Amidase_domain"/>
</dbReference>
<evidence type="ECO:0000259" key="6">
    <source>
        <dbReference type="SMART" id="SM00701"/>
    </source>
</evidence>
<feature type="domain" description="N-acetylmuramoyl-L-alanine amidase" evidence="5">
    <location>
        <begin position="105"/>
        <end position="241"/>
    </location>
</feature>
<gene>
    <name evidence="8" type="primary">LOC118431182</name>
</gene>
<dbReference type="GO" id="GO:0008061">
    <property type="term" value="F:chitin binding"/>
    <property type="evidence" value="ECO:0007669"/>
    <property type="project" value="UniProtKB-KW"/>
</dbReference>
<dbReference type="OMA" id="CCSPIVP"/>
<dbReference type="GO" id="GO:0002376">
    <property type="term" value="P:immune system process"/>
    <property type="evidence" value="ECO:0007669"/>
    <property type="project" value="UniProtKB-KW"/>
</dbReference>
<dbReference type="GO" id="GO:0009253">
    <property type="term" value="P:peptidoglycan catabolic process"/>
    <property type="evidence" value="ECO:0007669"/>
    <property type="project" value="InterPro"/>
</dbReference>
<name>A0A9J7NC30_BRAFL</name>
<evidence type="ECO:0000313" key="8">
    <source>
        <dbReference type="RefSeq" id="XP_035698194.1"/>
    </source>
</evidence>
<keyword evidence="3" id="KW-0391">Immunity</keyword>
<dbReference type="Gene3D" id="3.40.80.10">
    <property type="entry name" value="Peptidoglycan recognition protein-like"/>
    <property type="match status" value="1"/>
</dbReference>
<proteinExistence type="inferred from homology"/>
<feature type="chain" id="PRO_5039915905" evidence="4">
    <location>
        <begin position="21"/>
        <end position="256"/>
    </location>
</feature>
<sequence length="256" mass="27175">MATKGLGLVILFCLLSCAAAQRWRSDGRCGPNYPAPDANPGECNPNSVDHCCSEWGWCGRETSHCTCSRCVDYSVGGGSSGGSIAVSSSGTCPRIVTKSEWGSRSTNYNVFLNLPVPKVVIHHSAGATCSTQSSCSQQVRNIQNYHMDGRGYSDIGYNFLVGNDGNIYEGRGWDRRGAHAVNVNSESIGICFMGDFTGQKPTASAIAAAKSLITCGVSLGKIRGAYSLYGHRDVGSTACPGNLLYDDVKSWGRYVG</sequence>
<dbReference type="FunFam" id="3.40.80.10:FF:000001">
    <property type="entry name" value="Peptidoglycan recognition protein 1"/>
    <property type="match status" value="1"/>
</dbReference>
<protein>
    <submittedName>
        <fullName evidence="8">Peptidoglycan-recognition protein SC2-like</fullName>
    </submittedName>
</protein>
<dbReference type="OrthoDB" id="10001926at2759"/>
<evidence type="ECO:0000313" key="7">
    <source>
        <dbReference type="Proteomes" id="UP000001554"/>
    </source>
</evidence>
<reference evidence="7" key="1">
    <citation type="journal article" date="2020" name="Nat. Ecol. Evol.">
        <title>Deeply conserved synteny resolves early events in vertebrate evolution.</title>
        <authorList>
            <person name="Simakov O."/>
            <person name="Marletaz F."/>
            <person name="Yue J.X."/>
            <person name="O'Connell B."/>
            <person name="Jenkins J."/>
            <person name="Brandt A."/>
            <person name="Calef R."/>
            <person name="Tung C.H."/>
            <person name="Huang T.K."/>
            <person name="Schmutz J."/>
            <person name="Satoh N."/>
            <person name="Yu J.K."/>
            <person name="Putnam N.H."/>
            <person name="Green R.E."/>
            <person name="Rokhsar D.S."/>
        </authorList>
    </citation>
    <scope>NUCLEOTIDE SEQUENCE [LARGE SCALE GENOMIC DNA]</scope>
    <source>
        <strain evidence="7">S238N-H82</strain>
    </source>
</reference>
<keyword evidence="2" id="KW-0147">Chitin-binding</keyword>
<dbReference type="InterPro" id="IPR036505">
    <property type="entry name" value="Amidase/PGRP_sf"/>
</dbReference>
<organism evidence="7 8">
    <name type="scientific">Branchiostoma floridae</name>
    <name type="common">Florida lancelet</name>
    <name type="synonym">Amphioxus</name>
    <dbReference type="NCBI Taxonomy" id="7739"/>
    <lineage>
        <taxon>Eukaryota</taxon>
        <taxon>Metazoa</taxon>
        <taxon>Chordata</taxon>
        <taxon>Cephalochordata</taxon>
        <taxon>Leptocardii</taxon>
        <taxon>Amphioxiformes</taxon>
        <taxon>Branchiostomatidae</taxon>
        <taxon>Branchiostoma</taxon>
    </lineage>
</organism>
<dbReference type="Pfam" id="PF01510">
    <property type="entry name" value="Amidase_2"/>
    <property type="match status" value="1"/>
</dbReference>
<dbReference type="InterPro" id="IPR015510">
    <property type="entry name" value="PGRP"/>
</dbReference>
<dbReference type="GO" id="GO:0008745">
    <property type="term" value="F:N-acetylmuramoyl-L-alanine amidase activity"/>
    <property type="evidence" value="ECO:0007669"/>
    <property type="project" value="InterPro"/>
</dbReference>
<dbReference type="InterPro" id="IPR036861">
    <property type="entry name" value="Endochitinase-like_sf"/>
</dbReference>
<comment type="similarity">
    <text evidence="1">Belongs to the N-acetylmuramoyl-L-alanine amidase 2 family.</text>
</comment>
<evidence type="ECO:0000259" key="5">
    <source>
        <dbReference type="SMART" id="SM00644"/>
    </source>
</evidence>
<feature type="domain" description="Peptidoglycan recognition protein family" evidence="6">
    <location>
        <begin position="93"/>
        <end position="235"/>
    </location>
</feature>
<keyword evidence="4" id="KW-0732">Signal</keyword>
<evidence type="ECO:0000256" key="1">
    <source>
        <dbReference type="ARBA" id="ARBA00007553"/>
    </source>
</evidence>
<dbReference type="CDD" id="cd06583">
    <property type="entry name" value="PGRP"/>
    <property type="match status" value="1"/>
</dbReference>
<dbReference type="Proteomes" id="UP000001554">
    <property type="component" value="Chromosome 14"/>
</dbReference>
<dbReference type="SMART" id="SM00701">
    <property type="entry name" value="PGRP"/>
    <property type="match status" value="1"/>
</dbReference>
<dbReference type="SMART" id="SM00644">
    <property type="entry name" value="Ami_2"/>
    <property type="match status" value="1"/>
</dbReference>
<evidence type="ECO:0000256" key="3">
    <source>
        <dbReference type="ARBA" id="ARBA00022859"/>
    </source>
</evidence>